<evidence type="ECO:0000313" key="3">
    <source>
        <dbReference type="Proteomes" id="UP000287996"/>
    </source>
</evidence>
<feature type="domain" description="Rhodanese" evidence="1">
    <location>
        <begin position="27"/>
        <end position="127"/>
    </location>
</feature>
<name>A0A432ZLM8_9GAMM</name>
<comment type="caution">
    <text evidence="2">The sequence shown here is derived from an EMBL/GenBank/DDBJ whole genome shotgun (WGS) entry which is preliminary data.</text>
</comment>
<dbReference type="SUPFAM" id="SSF52821">
    <property type="entry name" value="Rhodanese/Cell cycle control phosphatase"/>
    <property type="match status" value="1"/>
</dbReference>
<dbReference type="GO" id="GO:0016740">
    <property type="term" value="F:transferase activity"/>
    <property type="evidence" value="ECO:0007669"/>
    <property type="project" value="UniProtKB-KW"/>
</dbReference>
<dbReference type="Proteomes" id="UP000287996">
    <property type="component" value="Unassembled WGS sequence"/>
</dbReference>
<dbReference type="AlphaFoldDB" id="A0A432ZLM8"/>
<dbReference type="PROSITE" id="PS50206">
    <property type="entry name" value="RHODANESE_3"/>
    <property type="match status" value="1"/>
</dbReference>
<dbReference type="CDD" id="cd00158">
    <property type="entry name" value="RHOD"/>
    <property type="match status" value="1"/>
</dbReference>
<protein>
    <submittedName>
        <fullName evidence="2">Sulfurtransferase</fullName>
    </submittedName>
</protein>
<dbReference type="PANTHER" id="PTHR45431">
    <property type="entry name" value="RHODANESE-LIKE DOMAIN-CONTAINING PROTEIN 15, CHLOROPLASTIC"/>
    <property type="match status" value="1"/>
</dbReference>
<evidence type="ECO:0000313" key="2">
    <source>
        <dbReference type="EMBL" id="RUO78897.1"/>
    </source>
</evidence>
<dbReference type="Gene3D" id="3.40.250.10">
    <property type="entry name" value="Rhodanese-like domain"/>
    <property type="match status" value="1"/>
</dbReference>
<dbReference type="PANTHER" id="PTHR45431:SF3">
    <property type="entry name" value="RHODANESE-LIKE DOMAIN-CONTAINING PROTEIN 15, CHLOROPLASTIC"/>
    <property type="match status" value="1"/>
</dbReference>
<dbReference type="InterPro" id="IPR052367">
    <property type="entry name" value="Thiosulfate_ST/Rhodanese-like"/>
</dbReference>
<organism evidence="2 3">
    <name type="scientific">Idiomarina tyrosinivorans</name>
    <dbReference type="NCBI Taxonomy" id="1445662"/>
    <lineage>
        <taxon>Bacteria</taxon>
        <taxon>Pseudomonadati</taxon>
        <taxon>Pseudomonadota</taxon>
        <taxon>Gammaproteobacteria</taxon>
        <taxon>Alteromonadales</taxon>
        <taxon>Idiomarinaceae</taxon>
        <taxon>Idiomarina</taxon>
    </lineage>
</organism>
<dbReference type="SMART" id="SM00450">
    <property type="entry name" value="RHOD"/>
    <property type="match status" value="1"/>
</dbReference>
<dbReference type="EMBL" id="PIQH01000009">
    <property type="protein sequence ID" value="RUO78897.1"/>
    <property type="molecule type" value="Genomic_DNA"/>
</dbReference>
<accession>A0A432ZLM8</accession>
<sequence>MKNAKSLVDEARAAVKEVSIDELEAALRQGARIIDVREPAEFAQGHIREAANIPRGILEMNVHQHPDVAGYEDALQRAAAEPLYLICRSGGRSALAAESLQRMGFDKIYSVAGGMQAWEQSHKPMVKES</sequence>
<dbReference type="OrthoDB" id="9791096at2"/>
<dbReference type="InterPro" id="IPR001763">
    <property type="entry name" value="Rhodanese-like_dom"/>
</dbReference>
<dbReference type="InterPro" id="IPR036873">
    <property type="entry name" value="Rhodanese-like_dom_sf"/>
</dbReference>
<keyword evidence="3" id="KW-1185">Reference proteome</keyword>
<dbReference type="Pfam" id="PF00581">
    <property type="entry name" value="Rhodanese"/>
    <property type="match status" value="1"/>
</dbReference>
<evidence type="ECO:0000259" key="1">
    <source>
        <dbReference type="PROSITE" id="PS50206"/>
    </source>
</evidence>
<reference evidence="2 3" key="1">
    <citation type="journal article" date="2011" name="Front. Microbiol.">
        <title>Genomic signatures of strain selection and enhancement in Bacillus atrophaeus var. globigii, a historical biowarfare simulant.</title>
        <authorList>
            <person name="Gibbons H.S."/>
            <person name="Broomall S.M."/>
            <person name="McNew L.A."/>
            <person name="Daligault H."/>
            <person name="Chapman C."/>
            <person name="Bruce D."/>
            <person name="Karavis M."/>
            <person name="Krepps M."/>
            <person name="McGregor P.A."/>
            <person name="Hong C."/>
            <person name="Park K.H."/>
            <person name="Akmal A."/>
            <person name="Feldman A."/>
            <person name="Lin J.S."/>
            <person name="Chang W.E."/>
            <person name="Higgs B.W."/>
            <person name="Demirev P."/>
            <person name="Lindquist J."/>
            <person name="Liem A."/>
            <person name="Fochler E."/>
            <person name="Read T.D."/>
            <person name="Tapia R."/>
            <person name="Johnson S."/>
            <person name="Bishop-Lilly K.A."/>
            <person name="Detter C."/>
            <person name="Han C."/>
            <person name="Sozhamannan S."/>
            <person name="Rosenzweig C.N."/>
            <person name="Skowronski E.W."/>
        </authorList>
    </citation>
    <scope>NUCLEOTIDE SEQUENCE [LARGE SCALE GENOMIC DNA]</scope>
    <source>
        <strain evidence="2 3">CC-PW-9</strain>
    </source>
</reference>
<proteinExistence type="predicted"/>
<gene>
    <name evidence="2" type="ORF">CWI84_10105</name>
</gene>
<keyword evidence="2" id="KW-0808">Transferase</keyword>
<dbReference type="RefSeq" id="WP_126842467.1">
    <property type="nucleotide sequence ID" value="NZ_PIQH01000009.1"/>
</dbReference>